<protein>
    <submittedName>
        <fullName evidence="1">Uncharacterized protein</fullName>
    </submittedName>
</protein>
<organism evidence="1">
    <name type="scientific">Haloferax sp. CBA1149</name>
    <dbReference type="NCBI Taxonomy" id="2650753"/>
    <lineage>
        <taxon>Archaea</taxon>
        <taxon>Methanobacteriati</taxon>
        <taxon>Methanobacteriota</taxon>
        <taxon>Stenosarchaea group</taxon>
        <taxon>Halobacteria</taxon>
        <taxon>Halobacteriales</taxon>
        <taxon>Haloferacaceae</taxon>
        <taxon>Haloferax</taxon>
    </lineage>
</organism>
<reference evidence="1" key="1">
    <citation type="submission" date="2019-09" db="EMBL/GenBank/DDBJ databases">
        <title>Genomic analysis of Haloferax sp. CBA1149.</title>
        <authorList>
            <person name="Roh S.W."/>
        </authorList>
    </citation>
    <scope>NUCLEOTIDE SEQUENCE</scope>
    <source>
        <strain evidence="1">CBA1149</strain>
    </source>
</reference>
<sequence>MKLDDENYQKTAETAALVEAYYDDLEWSHYLLLPKRKMSRLDAIVEPLLTELPDGRTEIAWDDPGPVTVLHWRDVTTAIRTLLYHADIVDDHWGANAYLFCAVAEQQLLKFQSQPVIEQLAAPATVVNTARPIRIAHTLGEQLTYLRERVFP</sequence>
<dbReference type="EMBL" id="VZUS01000001">
    <property type="protein sequence ID" value="KAB1189187.1"/>
    <property type="molecule type" value="Genomic_DNA"/>
</dbReference>
<dbReference type="AlphaFoldDB" id="A0A643K3D7"/>
<evidence type="ECO:0000313" key="1">
    <source>
        <dbReference type="EMBL" id="KAB1189187.1"/>
    </source>
</evidence>
<gene>
    <name evidence="1" type="ORF">Hfx1149_00665</name>
</gene>
<proteinExistence type="predicted"/>
<name>A0A643K3D7_9EURY</name>
<comment type="caution">
    <text evidence="1">The sequence shown here is derived from an EMBL/GenBank/DDBJ whole genome shotgun (WGS) entry which is preliminary data.</text>
</comment>
<accession>A0A643K3D7</accession>